<dbReference type="GO" id="GO:0004814">
    <property type="term" value="F:arginine-tRNA ligase activity"/>
    <property type="evidence" value="ECO:0007669"/>
    <property type="project" value="UniProtKB-EC"/>
</dbReference>
<dbReference type="Pfam" id="PF03485">
    <property type="entry name" value="Arg_tRNA_synt_N"/>
    <property type="match status" value="1"/>
</dbReference>
<dbReference type="EC" id="6.1.1.19" evidence="2"/>
<dbReference type="GO" id="GO:0005524">
    <property type="term" value="F:ATP binding"/>
    <property type="evidence" value="ECO:0007669"/>
    <property type="project" value="UniProtKB-KW"/>
</dbReference>
<dbReference type="Pfam" id="PF00750">
    <property type="entry name" value="tRNA-synt_1d"/>
    <property type="match status" value="2"/>
</dbReference>
<keyword evidence="7" id="KW-0030">Aminoacyl-tRNA synthetase</keyword>
<dbReference type="InterPro" id="IPR036695">
    <property type="entry name" value="Arg-tRNA-synth_N_sf"/>
</dbReference>
<evidence type="ECO:0000256" key="8">
    <source>
        <dbReference type="ARBA" id="ARBA00049339"/>
    </source>
</evidence>
<dbReference type="GO" id="GO:0005737">
    <property type="term" value="C:cytoplasm"/>
    <property type="evidence" value="ECO:0007669"/>
    <property type="project" value="InterPro"/>
</dbReference>
<dbReference type="InterPro" id="IPR001412">
    <property type="entry name" value="aa-tRNA-synth_I_CS"/>
</dbReference>
<dbReference type="CDD" id="cd00671">
    <property type="entry name" value="ArgRS_core"/>
    <property type="match status" value="1"/>
</dbReference>
<feature type="domain" description="DALR anticodon binding" evidence="9">
    <location>
        <begin position="414"/>
        <end position="566"/>
    </location>
</feature>
<dbReference type="InterPro" id="IPR009080">
    <property type="entry name" value="tRNAsynth_Ia_anticodon-bd"/>
</dbReference>
<dbReference type="Pfam" id="PF05746">
    <property type="entry name" value="DALR_1"/>
    <property type="match status" value="1"/>
</dbReference>
<dbReference type="PRINTS" id="PR01038">
    <property type="entry name" value="TRNASYNTHARG"/>
</dbReference>
<evidence type="ECO:0000256" key="6">
    <source>
        <dbReference type="ARBA" id="ARBA00022917"/>
    </source>
</evidence>
<evidence type="ECO:0000259" key="9">
    <source>
        <dbReference type="SMART" id="SM00836"/>
    </source>
</evidence>
<dbReference type="SUPFAM" id="SSF55190">
    <property type="entry name" value="Arginyl-tRNA synthetase (ArgRS), N-terminal 'additional' domain"/>
    <property type="match status" value="1"/>
</dbReference>
<dbReference type="SUPFAM" id="SSF47323">
    <property type="entry name" value="Anticodon-binding domain of a subclass of class I aminoacyl-tRNA synthetases"/>
    <property type="match status" value="1"/>
</dbReference>
<dbReference type="PROSITE" id="PS00178">
    <property type="entry name" value="AA_TRNA_LIGASE_I"/>
    <property type="match status" value="1"/>
</dbReference>
<feature type="domain" description="Arginyl tRNA synthetase N-terminal" evidence="10">
    <location>
        <begin position="4"/>
        <end position="96"/>
    </location>
</feature>
<dbReference type="InterPro" id="IPR001278">
    <property type="entry name" value="Arg-tRNA-ligase"/>
</dbReference>
<keyword evidence="6" id="KW-0648">Protein biosynthesis</keyword>
<comment type="similarity">
    <text evidence="1">Belongs to the class-I aminoacyl-tRNA synthetase family.</text>
</comment>
<evidence type="ECO:0000256" key="3">
    <source>
        <dbReference type="ARBA" id="ARBA00022598"/>
    </source>
</evidence>
<evidence type="ECO:0000256" key="5">
    <source>
        <dbReference type="ARBA" id="ARBA00022840"/>
    </source>
</evidence>
<dbReference type="GO" id="GO:0006420">
    <property type="term" value="P:arginyl-tRNA aminoacylation"/>
    <property type="evidence" value="ECO:0007669"/>
    <property type="project" value="InterPro"/>
</dbReference>
<dbReference type="HAMAP" id="MF_00123">
    <property type="entry name" value="Arg_tRNA_synth"/>
    <property type="match status" value="1"/>
</dbReference>
<sequence length="566" mass="65199">MIRREITKLIEKSIKTVQKKGVFPKFDISDIGIEHPEEKTHGDYATNIAMQIVRTVKKNPMEIAKIISSQLFIINKKTRLFERIEVVTPGFINFFLSKKYLQKQVEEIIKERSDVLRIGKNKTVNIEFISANPTGLLHLGNGRGAFFGDSLANVLEKAGYKVTREYLINNAKVNTQIRLLGKTALGRGKTYLNEYLISQVRKLQPKFKNKSESETGYLIAQEIQKDIKNFIERKLKIKFDSWISEERFYKEGRIKKVYNWLKKKKLIYQKEGAEWLRISKFGAPKDEVIIRQTGEPTYFLSDIVYHKDKFSRNFQKIIDIWGADHQGHVPKIEAISKILGYKGQLDILISQMMRLKRGKISKRKGKIITLESLIDEVGLDTVKFFYLMKSFDTQMEFDVELAKKRSAKSPVYYVQYAHARICAILRKCGKSEILISKFETNSKATLRGVSHHIRSSKIPNSKLKLLTHPSELELIKGLIRLPEIIEDTAKDYQIQRIPQYAIDLAASFHQFYRDCRVLPAPHQTEGSGMGTEDRLLSEARMGLVLATKTVMKNTLSLMGISAPERM</sequence>
<keyword evidence="3" id="KW-0436">Ligase</keyword>
<dbReference type="Gene3D" id="3.40.50.620">
    <property type="entry name" value="HUPs"/>
    <property type="match status" value="1"/>
</dbReference>
<dbReference type="SMART" id="SM00836">
    <property type="entry name" value="DALR_1"/>
    <property type="match status" value="1"/>
</dbReference>
<dbReference type="SUPFAM" id="SSF52374">
    <property type="entry name" value="Nucleotidylyl transferase"/>
    <property type="match status" value="1"/>
</dbReference>
<dbReference type="SMART" id="SM01016">
    <property type="entry name" value="Arg_tRNA_synt_N"/>
    <property type="match status" value="1"/>
</dbReference>
<evidence type="ECO:0000256" key="1">
    <source>
        <dbReference type="ARBA" id="ARBA00005594"/>
    </source>
</evidence>
<protein>
    <recommendedName>
        <fullName evidence="2">arginine--tRNA ligase</fullName>
        <ecNumber evidence="2">6.1.1.19</ecNumber>
    </recommendedName>
</protein>
<evidence type="ECO:0000256" key="2">
    <source>
        <dbReference type="ARBA" id="ARBA00012837"/>
    </source>
</evidence>
<dbReference type="PANTHER" id="PTHR11956">
    <property type="entry name" value="ARGINYL-TRNA SYNTHETASE"/>
    <property type="match status" value="1"/>
</dbReference>
<dbReference type="AlphaFoldDB" id="A0A0F9XXE1"/>
<dbReference type="PANTHER" id="PTHR11956:SF5">
    <property type="entry name" value="ARGININE--TRNA LIGASE, CYTOPLASMIC"/>
    <property type="match status" value="1"/>
</dbReference>
<keyword evidence="5" id="KW-0067">ATP-binding</keyword>
<dbReference type="NCBIfam" id="TIGR00456">
    <property type="entry name" value="argS"/>
    <property type="match status" value="1"/>
</dbReference>
<dbReference type="InterPro" id="IPR005148">
    <property type="entry name" value="Arg-tRNA-synth_N"/>
</dbReference>
<keyword evidence="4" id="KW-0547">Nucleotide-binding</keyword>
<name>A0A0F9XXE1_9ZZZZ</name>
<dbReference type="Gene3D" id="3.30.1360.70">
    <property type="entry name" value="Arginyl tRNA synthetase N-terminal domain"/>
    <property type="match status" value="1"/>
</dbReference>
<organism evidence="11">
    <name type="scientific">marine sediment metagenome</name>
    <dbReference type="NCBI Taxonomy" id="412755"/>
    <lineage>
        <taxon>unclassified sequences</taxon>
        <taxon>metagenomes</taxon>
        <taxon>ecological metagenomes</taxon>
    </lineage>
</organism>
<gene>
    <name evidence="11" type="ORF">LCGC14_0160200</name>
</gene>
<accession>A0A0F9XXE1</accession>
<comment type="catalytic activity">
    <reaction evidence="8">
        <text>tRNA(Arg) + L-arginine + ATP = L-arginyl-tRNA(Arg) + AMP + diphosphate</text>
        <dbReference type="Rhea" id="RHEA:20301"/>
        <dbReference type="Rhea" id="RHEA-COMP:9658"/>
        <dbReference type="Rhea" id="RHEA-COMP:9673"/>
        <dbReference type="ChEBI" id="CHEBI:30616"/>
        <dbReference type="ChEBI" id="CHEBI:32682"/>
        <dbReference type="ChEBI" id="CHEBI:33019"/>
        <dbReference type="ChEBI" id="CHEBI:78442"/>
        <dbReference type="ChEBI" id="CHEBI:78513"/>
        <dbReference type="ChEBI" id="CHEBI:456215"/>
        <dbReference type="EC" id="6.1.1.19"/>
    </reaction>
</comment>
<dbReference type="InterPro" id="IPR035684">
    <property type="entry name" value="ArgRS_core"/>
</dbReference>
<evidence type="ECO:0000256" key="7">
    <source>
        <dbReference type="ARBA" id="ARBA00023146"/>
    </source>
</evidence>
<reference evidence="11" key="1">
    <citation type="journal article" date="2015" name="Nature">
        <title>Complex archaea that bridge the gap between prokaryotes and eukaryotes.</title>
        <authorList>
            <person name="Spang A."/>
            <person name="Saw J.H."/>
            <person name="Jorgensen S.L."/>
            <person name="Zaremba-Niedzwiedzka K."/>
            <person name="Martijn J."/>
            <person name="Lind A.E."/>
            <person name="van Eijk R."/>
            <person name="Schleper C."/>
            <person name="Guy L."/>
            <person name="Ettema T.J."/>
        </authorList>
    </citation>
    <scope>NUCLEOTIDE SEQUENCE</scope>
</reference>
<dbReference type="EMBL" id="LAZR01000060">
    <property type="protein sequence ID" value="KKN97063.1"/>
    <property type="molecule type" value="Genomic_DNA"/>
</dbReference>
<comment type="caution">
    <text evidence="11">The sequence shown here is derived from an EMBL/GenBank/DDBJ whole genome shotgun (WGS) entry which is preliminary data.</text>
</comment>
<dbReference type="InterPro" id="IPR014729">
    <property type="entry name" value="Rossmann-like_a/b/a_fold"/>
</dbReference>
<evidence type="ECO:0000313" key="11">
    <source>
        <dbReference type="EMBL" id="KKN97063.1"/>
    </source>
</evidence>
<evidence type="ECO:0000256" key="4">
    <source>
        <dbReference type="ARBA" id="ARBA00022741"/>
    </source>
</evidence>
<proteinExistence type="inferred from homology"/>
<dbReference type="Gene3D" id="1.10.730.10">
    <property type="entry name" value="Isoleucyl-tRNA Synthetase, Domain 1"/>
    <property type="match status" value="1"/>
</dbReference>
<evidence type="ECO:0000259" key="10">
    <source>
        <dbReference type="SMART" id="SM01016"/>
    </source>
</evidence>
<dbReference type="InterPro" id="IPR008909">
    <property type="entry name" value="DALR_anticod-bd"/>
</dbReference>